<dbReference type="Pfam" id="PF12708">
    <property type="entry name" value="Pect-lyase_RHGA_epim"/>
    <property type="match status" value="1"/>
</dbReference>
<dbReference type="Gene3D" id="2.160.20.10">
    <property type="entry name" value="Single-stranded right-handed beta-helix, Pectin lyase-like"/>
    <property type="match status" value="2"/>
</dbReference>
<gene>
    <name evidence="4" type="ORF">EHS13_05630</name>
</gene>
<dbReference type="Pfam" id="PF13229">
    <property type="entry name" value="Beta_helix"/>
    <property type="match status" value="3"/>
</dbReference>
<dbReference type="RefSeq" id="WP_155699424.1">
    <property type="nucleotide sequence ID" value="NZ_CP034235.1"/>
</dbReference>
<sequence length="496" mass="54272">MASKNRNLFLLLILLGLILFTARWFYGQISEMSPIANESILLEVKPKSKPVDNQSLILRFEQKQQAASEIALKTLQVTDFGAVGNGVKDDTEAIQAAIDEASEQGGGKVYLPKGIYILKDSLVVRGDHITLEGAGWETELRLITHPERVITIQDAEACIIRNLQVSLGVTGVERNDQDEGIYVTGKSNGFLIENILGNGKGIMVRGEMSQGVIRSNTIRDTLADGIHITNGADSIEILDNILENTGDDAIAVVSYETNQKLVHHIKISGNQITNSKARGIAHVGGDDVSIWSNTIDGTSSSGILVDQDLHFHTHPSYNTSIKDNTISHAGTYGVKRGNQFGIEISEGTFYVTIEHNIIQDGVFRGLSIGAKNTKVRFNQILRNGESGIQIDADEVLLEGNQVELNGKYGVYIKGKQGLKIIDNTWTNNNSLGQKAIDNMMVLDSDNTEISRNTSVDTRSPALIERSYEVTGSCKKLIFDENISKGEQENTSLRCTK</sequence>
<feature type="domain" description="Right handed beta helix" evidence="3">
    <location>
        <begin position="338"/>
        <end position="453"/>
    </location>
</feature>
<keyword evidence="1" id="KW-0677">Repeat</keyword>
<organism evidence="4 5">
    <name type="scientific">Paenibacillus psychroresistens</name>
    <dbReference type="NCBI Taxonomy" id="1778678"/>
    <lineage>
        <taxon>Bacteria</taxon>
        <taxon>Bacillati</taxon>
        <taxon>Bacillota</taxon>
        <taxon>Bacilli</taxon>
        <taxon>Bacillales</taxon>
        <taxon>Paenibacillaceae</taxon>
        <taxon>Paenibacillus</taxon>
    </lineage>
</organism>
<accession>A0A6B8RDA9</accession>
<dbReference type="PANTHER" id="PTHR22990:SF15">
    <property type="entry name" value="F-BOX ONLY PROTEIN 10"/>
    <property type="match status" value="1"/>
</dbReference>
<dbReference type="InterPro" id="IPR051550">
    <property type="entry name" value="SCF-Subunits/Alg-Epimerases"/>
</dbReference>
<evidence type="ECO:0000313" key="5">
    <source>
        <dbReference type="Proteomes" id="UP000426246"/>
    </source>
</evidence>
<feature type="domain" description="Right handed beta helix" evidence="3">
    <location>
        <begin position="173"/>
        <end position="257"/>
    </location>
</feature>
<dbReference type="OrthoDB" id="3333873at2"/>
<dbReference type="AlphaFoldDB" id="A0A6B8RDA9"/>
<protein>
    <recommendedName>
        <fullName evidence="6">Pectate lyase superfamily protein domain-containing protein</fullName>
    </recommendedName>
</protein>
<dbReference type="InterPro" id="IPR006626">
    <property type="entry name" value="PbH1"/>
</dbReference>
<evidence type="ECO:0000259" key="3">
    <source>
        <dbReference type="Pfam" id="PF13229"/>
    </source>
</evidence>
<dbReference type="PANTHER" id="PTHR22990">
    <property type="entry name" value="F-BOX ONLY PROTEIN"/>
    <property type="match status" value="1"/>
</dbReference>
<keyword evidence="5" id="KW-1185">Reference proteome</keyword>
<dbReference type="Proteomes" id="UP000426246">
    <property type="component" value="Chromosome"/>
</dbReference>
<dbReference type="InterPro" id="IPR012334">
    <property type="entry name" value="Pectin_lyas_fold"/>
</dbReference>
<proteinExistence type="predicted"/>
<feature type="domain" description="Rhamnogalacturonase A/B/Epimerase-like pectate lyase" evidence="2">
    <location>
        <begin position="76"/>
        <end position="135"/>
    </location>
</feature>
<evidence type="ECO:0000313" key="4">
    <source>
        <dbReference type="EMBL" id="QGQ94421.1"/>
    </source>
</evidence>
<dbReference type="InterPro" id="IPR011050">
    <property type="entry name" value="Pectin_lyase_fold/virulence"/>
</dbReference>
<evidence type="ECO:0000259" key="2">
    <source>
        <dbReference type="Pfam" id="PF12708"/>
    </source>
</evidence>
<name>A0A6B8RDA9_9BACL</name>
<dbReference type="SUPFAM" id="SSF51126">
    <property type="entry name" value="Pectin lyase-like"/>
    <property type="match status" value="2"/>
</dbReference>
<dbReference type="InterPro" id="IPR024535">
    <property type="entry name" value="RHGA/B-epi-like_pectate_lyase"/>
</dbReference>
<dbReference type="KEGG" id="ppsc:EHS13_05630"/>
<evidence type="ECO:0008006" key="6">
    <source>
        <dbReference type="Google" id="ProtNLM"/>
    </source>
</evidence>
<dbReference type="InterPro" id="IPR039448">
    <property type="entry name" value="Beta_helix"/>
</dbReference>
<dbReference type="SMART" id="SM00710">
    <property type="entry name" value="PbH1"/>
    <property type="match status" value="10"/>
</dbReference>
<feature type="domain" description="Right handed beta helix" evidence="3">
    <location>
        <begin position="264"/>
        <end position="334"/>
    </location>
</feature>
<evidence type="ECO:0000256" key="1">
    <source>
        <dbReference type="ARBA" id="ARBA00022737"/>
    </source>
</evidence>
<reference evidence="5" key="1">
    <citation type="submission" date="2018-11" db="EMBL/GenBank/DDBJ databases">
        <title>Complete genome sequence of Paenibacillus sp. ML311-T8.</title>
        <authorList>
            <person name="Nam Y.-D."/>
            <person name="Kang J."/>
            <person name="Chung W.-H."/>
            <person name="Park Y.S."/>
        </authorList>
    </citation>
    <scope>NUCLEOTIDE SEQUENCE [LARGE SCALE GENOMIC DNA]</scope>
    <source>
        <strain evidence="5">ML311-T8</strain>
    </source>
</reference>
<dbReference type="EMBL" id="CP034235">
    <property type="protein sequence ID" value="QGQ94421.1"/>
    <property type="molecule type" value="Genomic_DNA"/>
</dbReference>